<evidence type="ECO:0000313" key="4">
    <source>
        <dbReference type="Proteomes" id="UP000602284"/>
    </source>
</evidence>
<protein>
    <submittedName>
        <fullName evidence="3">DUF4342 domain-containing protein</fullName>
    </submittedName>
</protein>
<keyword evidence="1" id="KW-0472">Membrane</keyword>
<dbReference type="RefSeq" id="WP_201637167.1">
    <property type="nucleotide sequence ID" value="NZ_JAEQNB010000005.1"/>
</dbReference>
<keyword evidence="1" id="KW-1133">Transmembrane helix</keyword>
<sequence>MAEPTLEKIDILRKRCNLSYSGAYEVLERNGGNVIKALIEMESTEGKPDVVQQIEERVTVMGHEVWDKVQDIIRKGQSTKIRVLKGGRTVATIPTAVGAVGAMFFPYITLMATVAAMAGKYVLVWDKRLPSSTGREVNSGHQPGVMNVHHEEIVEQPLVVNPS</sequence>
<dbReference type="Pfam" id="PF14242">
    <property type="entry name" value="DUF4342"/>
    <property type="match status" value="1"/>
</dbReference>
<dbReference type="EMBL" id="JAEQNB010000005">
    <property type="protein sequence ID" value="MBL0388344.1"/>
    <property type="molecule type" value="Genomic_DNA"/>
</dbReference>
<keyword evidence="4" id="KW-1185">Reference proteome</keyword>
<gene>
    <name evidence="3" type="ORF">JJB07_17200</name>
</gene>
<keyword evidence="1" id="KW-0812">Transmembrane</keyword>
<dbReference type="CDD" id="cd14360">
    <property type="entry name" value="UBA_NAC_like_bac"/>
    <property type="match status" value="1"/>
</dbReference>
<reference evidence="3 4" key="1">
    <citation type="submission" date="2021-01" db="EMBL/GenBank/DDBJ databases">
        <title>Tumebacillus sp. strain ITR2 16S ribosomal RNA gene Genome sequencing and assembly.</title>
        <authorList>
            <person name="Kang M."/>
        </authorList>
    </citation>
    <scope>NUCLEOTIDE SEQUENCE [LARGE SCALE GENOMIC DNA]</scope>
    <source>
        <strain evidence="3 4">ITR2</strain>
    </source>
</reference>
<evidence type="ECO:0000313" key="3">
    <source>
        <dbReference type="EMBL" id="MBL0388344.1"/>
    </source>
</evidence>
<feature type="transmembrane region" description="Helical" evidence="1">
    <location>
        <begin position="104"/>
        <end position="125"/>
    </location>
</feature>
<accession>A0ABS1JDH3</accession>
<evidence type="ECO:0000259" key="2">
    <source>
        <dbReference type="Pfam" id="PF14242"/>
    </source>
</evidence>
<dbReference type="InterPro" id="IPR025642">
    <property type="entry name" value="DUF4342"/>
</dbReference>
<proteinExistence type="predicted"/>
<organism evidence="3 4">
    <name type="scientific">Tumebacillus amylolyticus</name>
    <dbReference type="NCBI Taxonomy" id="2801339"/>
    <lineage>
        <taxon>Bacteria</taxon>
        <taxon>Bacillati</taxon>
        <taxon>Bacillota</taxon>
        <taxon>Bacilli</taxon>
        <taxon>Bacillales</taxon>
        <taxon>Alicyclobacillaceae</taxon>
        <taxon>Tumebacillus</taxon>
    </lineage>
</organism>
<feature type="domain" description="DUF4342" evidence="2">
    <location>
        <begin position="53"/>
        <end position="123"/>
    </location>
</feature>
<name>A0ABS1JDH3_9BACL</name>
<comment type="caution">
    <text evidence="3">The sequence shown here is derived from an EMBL/GenBank/DDBJ whole genome shotgun (WGS) entry which is preliminary data.</text>
</comment>
<evidence type="ECO:0000256" key="1">
    <source>
        <dbReference type="SAM" id="Phobius"/>
    </source>
</evidence>
<dbReference type="Proteomes" id="UP000602284">
    <property type="component" value="Unassembled WGS sequence"/>
</dbReference>